<dbReference type="InterPro" id="IPR036890">
    <property type="entry name" value="HATPase_C_sf"/>
</dbReference>
<keyword evidence="7 14" id="KW-0418">Kinase</keyword>
<dbReference type="InterPro" id="IPR003660">
    <property type="entry name" value="HAMP_dom"/>
</dbReference>
<dbReference type="InterPro" id="IPR003594">
    <property type="entry name" value="HATPase_dom"/>
</dbReference>
<keyword evidence="8 11" id="KW-1133">Transmembrane helix</keyword>
<evidence type="ECO:0000256" key="5">
    <source>
        <dbReference type="ARBA" id="ARBA00022679"/>
    </source>
</evidence>
<keyword evidence="4" id="KW-0597">Phosphoprotein</keyword>
<evidence type="ECO:0000256" key="8">
    <source>
        <dbReference type="ARBA" id="ARBA00022989"/>
    </source>
</evidence>
<dbReference type="PROSITE" id="PS50109">
    <property type="entry name" value="HIS_KIN"/>
    <property type="match status" value="1"/>
</dbReference>
<dbReference type="EC" id="2.7.13.3" evidence="3"/>
<keyword evidence="9" id="KW-0902">Two-component regulatory system</keyword>
<name>A0ABZ0HV87_9HYPH</name>
<evidence type="ECO:0000256" key="4">
    <source>
        <dbReference type="ARBA" id="ARBA00022553"/>
    </source>
</evidence>
<dbReference type="PRINTS" id="PR00344">
    <property type="entry name" value="BCTRLSENSOR"/>
</dbReference>
<feature type="domain" description="HAMP" evidence="13">
    <location>
        <begin position="189"/>
        <end position="240"/>
    </location>
</feature>
<protein>
    <recommendedName>
        <fullName evidence="3">histidine kinase</fullName>
        <ecNumber evidence="3">2.7.13.3</ecNumber>
    </recommendedName>
</protein>
<sequence>MIGMPRSLRGRVLSSSLLVCALTFGVADALLVHLFRSEIERRFDAELSAHLDQLLSRVGQDSSGALVIGGALADPRFLQPYSGFYWQVEDQTGNRIRSRSLWDAVLPLPVDAPTDGEVHRHELAGPNSQRLVAIERRVTLPGYSQIVRAAIAADVADLEKSIASFSYVLLVTFAAVGVGLSVLVAGQVWMVFRPLARLRARVMAVRNGRSGRIDGAFPSEVTPLVEDMNALLAHSREVVERGRLQAGNLAHGLKTPLAILANAADALGGGEASETVRTQAVAIRRQVDHALARARAAAAAGVPGIQCDVAGRVSEVLRAMASLYRDRNLDLDATLVQPTEVSVDIQDVDEMLGNLLDNACRFADKKVRVAAVLDDASCIITIEDDGPGMAAAVAQEIVRGALPLDRSRGGAGLGLGIVRDLARAYKGELRLGCSSLGGLAAILVLPLAPTAIGSASEDLRNVTRCS</sequence>
<proteinExistence type="predicted"/>
<dbReference type="SUPFAM" id="SSF55874">
    <property type="entry name" value="ATPase domain of HSP90 chaperone/DNA topoisomerase II/histidine kinase"/>
    <property type="match status" value="1"/>
</dbReference>
<reference evidence="14 15" key="1">
    <citation type="submission" date="2023-10" db="EMBL/GenBank/DDBJ databases">
        <title>Novel methanotroph of the genus Methylocapsa from a subarctic wetland.</title>
        <authorList>
            <person name="Belova S.E."/>
            <person name="Oshkin I.Y."/>
            <person name="Miroshnikov K."/>
            <person name="Dedysh S.N."/>
        </authorList>
    </citation>
    <scope>NUCLEOTIDE SEQUENCE [LARGE SCALE GENOMIC DNA]</scope>
    <source>
        <strain evidence="14 15">RX1</strain>
    </source>
</reference>
<accession>A0ABZ0HV87</accession>
<keyword evidence="10 11" id="KW-0472">Membrane</keyword>
<keyword evidence="15" id="KW-1185">Reference proteome</keyword>
<feature type="transmembrane region" description="Helical" evidence="11">
    <location>
        <begin position="167"/>
        <end position="192"/>
    </location>
</feature>
<dbReference type="PANTHER" id="PTHR45436">
    <property type="entry name" value="SENSOR HISTIDINE KINASE YKOH"/>
    <property type="match status" value="1"/>
</dbReference>
<evidence type="ECO:0000256" key="7">
    <source>
        <dbReference type="ARBA" id="ARBA00022777"/>
    </source>
</evidence>
<evidence type="ECO:0000256" key="11">
    <source>
        <dbReference type="SAM" id="Phobius"/>
    </source>
</evidence>
<dbReference type="Proteomes" id="UP001626536">
    <property type="component" value="Chromosome"/>
</dbReference>
<feature type="domain" description="Histidine kinase" evidence="12">
    <location>
        <begin position="248"/>
        <end position="449"/>
    </location>
</feature>
<dbReference type="Gene3D" id="3.30.565.10">
    <property type="entry name" value="Histidine kinase-like ATPase, C-terminal domain"/>
    <property type="match status" value="1"/>
</dbReference>
<organism evidence="14 15">
    <name type="scientific">Methylocapsa polymorpha</name>
    <dbReference type="NCBI Taxonomy" id="3080828"/>
    <lineage>
        <taxon>Bacteria</taxon>
        <taxon>Pseudomonadati</taxon>
        <taxon>Pseudomonadota</taxon>
        <taxon>Alphaproteobacteria</taxon>
        <taxon>Hyphomicrobiales</taxon>
        <taxon>Beijerinckiaceae</taxon>
        <taxon>Methylocapsa</taxon>
    </lineage>
</organism>
<dbReference type="PROSITE" id="PS50885">
    <property type="entry name" value="HAMP"/>
    <property type="match status" value="1"/>
</dbReference>
<dbReference type="EMBL" id="CP136862">
    <property type="protein sequence ID" value="WOJ91192.1"/>
    <property type="molecule type" value="Genomic_DNA"/>
</dbReference>
<evidence type="ECO:0000256" key="10">
    <source>
        <dbReference type="ARBA" id="ARBA00023136"/>
    </source>
</evidence>
<comment type="subcellular location">
    <subcellularLocation>
        <location evidence="2">Membrane</location>
    </subcellularLocation>
</comment>
<evidence type="ECO:0000259" key="13">
    <source>
        <dbReference type="PROSITE" id="PS50885"/>
    </source>
</evidence>
<dbReference type="GO" id="GO:0016301">
    <property type="term" value="F:kinase activity"/>
    <property type="evidence" value="ECO:0007669"/>
    <property type="project" value="UniProtKB-KW"/>
</dbReference>
<evidence type="ECO:0000256" key="1">
    <source>
        <dbReference type="ARBA" id="ARBA00000085"/>
    </source>
</evidence>
<feature type="transmembrane region" description="Helical" evidence="11">
    <location>
        <begin position="429"/>
        <end position="452"/>
    </location>
</feature>
<dbReference type="RefSeq" id="WP_407340783.1">
    <property type="nucleotide sequence ID" value="NZ_CP136862.1"/>
</dbReference>
<keyword evidence="5" id="KW-0808">Transferase</keyword>
<evidence type="ECO:0000313" key="15">
    <source>
        <dbReference type="Proteomes" id="UP001626536"/>
    </source>
</evidence>
<evidence type="ECO:0000259" key="12">
    <source>
        <dbReference type="PROSITE" id="PS50109"/>
    </source>
</evidence>
<evidence type="ECO:0000256" key="9">
    <source>
        <dbReference type="ARBA" id="ARBA00023012"/>
    </source>
</evidence>
<evidence type="ECO:0000256" key="3">
    <source>
        <dbReference type="ARBA" id="ARBA00012438"/>
    </source>
</evidence>
<evidence type="ECO:0000256" key="2">
    <source>
        <dbReference type="ARBA" id="ARBA00004370"/>
    </source>
</evidence>
<comment type="catalytic activity">
    <reaction evidence="1">
        <text>ATP + protein L-histidine = ADP + protein N-phospho-L-histidine.</text>
        <dbReference type="EC" id="2.7.13.3"/>
    </reaction>
</comment>
<dbReference type="InterPro" id="IPR050428">
    <property type="entry name" value="TCS_sensor_his_kinase"/>
</dbReference>
<dbReference type="PANTHER" id="PTHR45436:SF5">
    <property type="entry name" value="SENSOR HISTIDINE KINASE TRCS"/>
    <property type="match status" value="1"/>
</dbReference>
<dbReference type="Gene3D" id="1.10.287.130">
    <property type="match status" value="1"/>
</dbReference>
<dbReference type="InterPro" id="IPR005467">
    <property type="entry name" value="His_kinase_dom"/>
</dbReference>
<dbReference type="SMART" id="SM00387">
    <property type="entry name" value="HATPase_c"/>
    <property type="match status" value="1"/>
</dbReference>
<keyword evidence="6 11" id="KW-0812">Transmembrane</keyword>
<evidence type="ECO:0000256" key="6">
    <source>
        <dbReference type="ARBA" id="ARBA00022692"/>
    </source>
</evidence>
<dbReference type="InterPro" id="IPR004358">
    <property type="entry name" value="Sig_transdc_His_kin-like_C"/>
</dbReference>
<dbReference type="Pfam" id="PF02518">
    <property type="entry name" value="HATPase_c"/>
    <property type="match status" value="1"/>
</dbReference>
<evidence type="ECO:0000313" key="14">
    <source>
        <dbReference type="EMBL" id="WOJ91192.1"/>
    </source>
</evidence>
<gene>
    <name evidence="14" type="ORF">RZS28_07955</name>
</gene>